<dbReference type="Pfam" id="PF13469">
    <property type="entry name" value="Sulfotransfer_3"/>
    <property type="match status" value="1"/>
</dbReference>
<evidence type="ECO:0000313" key="1">
    <source>
        <dbReference type="EMBL" id="GES05107.1"/>
    </source>
</evidence>
<dbReference type="OrthoDB" id="4523062at2"/>
<dbReference type="EMBL" id="BLAD01000093">
    <property type="protein sequence ID" value="GES05107.1"/>
    <property type="molecule type" value="Genomic_DNA"/>
</dbReference>
<evidence type="ECO:0008006" key="3">
    <source>
        <dbReference type="Google" id="ProtNLM"/>
    </source>
</evidence>
<dbReference type="AlphaFoldDB" id="A0A5M3W7S0"/>
<organism evidence="1 2">
    <name type="scientific">Acrocarpospora corrugata</name>
    <dbReference type="NCBI Taxonomy" id="35763"/>
    <lineage>
        <taxon>Bacteria</taxon>
        <taxon>Bacillati</taxon>
        <taxon>Actinomycetota</taxon>
        <taxon>Actinomycetes</taxon>
        <taxon>Streptosporangiales</taxon>
        <taxon>Streptosporangiaceae</taxon>
        <taxon>Acrocarpospora</taxon>
    </lineage>
</organism>
<name>A0A5M3W7S0_9ACTN</name>
<dbReference type="Proteomes" id="UP000334990">
    <property type="component" value="Unassembled WGS sequence"/>
</dbReference>
<dbReference type="Gene3D" id="3.40.50.300">
    <property type="entry name" value="P-loop containing nucleotide triphosphate hydrolases"/>
    <property type="match status" value="1"/>
</dbReference>
<accession>A0A5M3W7S0</accession>
<evidence type="ECO:0000313" key="2">
    <source>
        <dbReference type="Proteomes" id="UP000334990"/>
    </source>
</evidence>
<gene>
    <name evidence="1" type="ORF">Acor_71750</name>
</gene>
<comment type="caution">
    <text evidence="1">The sequence shown here is derived from an EMBL/GenBank/DDBJ whole genome shotgun (WGS) entry which is preliminary data.</text>
</comment>
<keyword evidence="2" id="KW-1185">Reference proteome</keyword>
<sequence length="276" mass="30877">MTSPHLPLLILSAGQRCGSTLLQRLLTSHPEVLIWGENGGQLGRVLEAADGMMSWSEELGVQGRAEFSQHSYQGWMANLTPDRDLILNAVRRFVDALYVEPAARLGRPIWGLKEVRYTLDDARRLQVIYPGLAVILLIRDPHDVLRSLDEWERITEGRWTRALTEGAVENWQRVAEDFVAQAHDGLPVLRLRYEDLVADPDGTSELIARHAGLDAAAFDPEVFAKRLHVGEDFAHLPRDVHEWDALPGSMRQLLDPPEMRSLIRACGYGTPGSLPG</sequence>
<dbReference type="SUPFAM" id="SSF52540">
    <property type="entry name" value="P-loop containing nucleoside triphosphate hydrolases"/>
    <property type="match status" value="1"/>
</dbReference>
<dbReference type="RefSeq" id="WP_155341146.1">
    <property type="nucleotide sequence ID" value="NZ_BAAABN010000040.1"/>
</dbReference>
<dbReference type="InterPro" id="IPR027417">
    <property type="entry name" value="P-loop_NTPase"/>
</dbReference>
<proteinExistence type="predicted"/>
<protein>
    <recommendedName>
        <fullName evidence="3">Sulfotransferase</fullName>
    </recommendedName>
</protein>
<reference evidence="1 2" key="1">
    <citation type="submission" date="2019-10" db="EMBL/GenBank/DDBJ databases">
        <title>Whole genome shotgun sequence of Acrocarpospora corrugata NBRC 13972.</title>
        <authorList>
            <person name="Ichikawa N."/>
            <person name="Kimura A."/>
            <person name="Kitahashi Y."/>
            <person name="Komaki H."/>
            <person name="Oguchi A."/>
        </authorList>
    </citation>
    <scope>NUCLEOTIDE SEQUENCE [LARGE SCALE GENOMIC DNA]</scope>
    <source>
        <strain evidence="1 2">NBRC 13972</strain>
    </source>
</reference>